<gene>
    <name evidence="5" type="ORF">H8Z83_09700</name>
</gene>
<accession>A0A923MJ29</accession>
<evidence type="ECO:0000313" key="5">
    <source>
        <dbReference type="EMBL" id="MBC5770593.1"/>
    </source>
</evidence>
<dbReference type="SMART" id="SM00710">
    <property type="entry name" value="PbH1"/>
    <property type="match status" value="8"/>
</dbReference>
<protein>
    <submittedName>
        <fullName evidence="5">S-layer homology domain-containing protein</fullName>
    </submittedName>
</protein>
<evidence type="ECO:0000256" key="1">
    <source>
        <dbReference type="ARBA" id="ARBA00022737"/>
    </source>
</evidence>
<sequence length="2356" mass="247557">MKKRILSCLMALALCLTLLPTAALAEETEGTAQTPPAVEEPADPANREAKQENQPAETKQENQPAEAEQESQPAEQEEQQENSTVKQDEAVAAVQAMIDALPDAEELDGMDDEALDTVYEAFQTACDAYYDTLTEEQQAQLENTEKLAALSDWFNAQMAPLTEGSTAMTVSINKVALSAAAPYFPSNGTAAQAEKPDDNYAWFNAETSTLELHDFALDSGDIKVVSPVRNDPLTIALYGENTLSDGQIYAWNSDLEGDGAIYLTIEKSADAPSGSLSVTCSGNKWGAIMPGDLTVRGGAQVTLVKKDGRGDIGNCGINADGCNVIIEGEGTKLDVTNTETDKACGIRAKDVTVRDGASVAIAAPGGRPLFDPEGSSGMTATTLTVAKGTTVQGSFGGTTYRDITDDLNGDQMYLFKYLKISAAPIENHTHAIGVGTEYGDSSEVAFAHSLASNSDKKLLIDGRVVKHEQIPYSKFDDYGNNDVFVLPEGNYYLEDDISLMYPLAVTGEVNLCLNGKQIIQNYTYGKGMRFPTVIVRRDATLNLCDCRPEGAVGKITHASDMMGSGIEVRGKFKDVTGEAGVLNLYNAEISGNKQTSAGAANGGGVYNKGVVNMYGGKITDNAHTNGGGVGNSGTFTMYAGEITGNTANSGSFAEGGGVYSYGTFIMRGGSITGNHANIPGASYNIGGISNRGTFLVSGKVTISGNDGSNFFVNEGHPVQVDGKLDPSSVISLDMFQGTGSYKKDEVKIVVEGVTDENEGVFKKDRGEWYLTRIDGDKLVLHTMEKVHYHPVCGATCTHLDENGAPKHPNVLWEPTAILPKYAGNYYLTQKIDLTSTWTVPANIVLDLNGRNITQTSSVKDIAVIEVPANKSFTLTDCHTDDNNGGETRTMGSVKHEYANSQSGRGVVVKGNFTLYNGGITTNNCSTNYPPERLYSGAGVYVDGGGSFTMYGGKVAENIAMNGAGVYVNKDGSAAMYGGKITGNKVGEGYGAGVYVGGGTFDMYGGSISGNNQLGWNYNGDGGGVYINSGSFNLHDGTITGNNGYWGGGVNLYNGAFNMEGGKISNNTAGRNGTGGGVYVYNGTFTMTGGEISGNRSNGSGAGVILDGNGSFIMTGGKITGNTANFSDQEKYSDSTDAGVYVCAKKLANFSVGGSAQITGNHVGQRNSKTSNVYLSENTENSILKVMNVVSKFSEDAEIGVTTASTPAESGIQIAQGKDGYVISADDRGHFTPDATDQNTVVFLKENALYLGTHTHEWTYSGVDNTITAECGKSGCPAPDGGSVTINKPAHTTYGDGKEAAATVTSTLDSSITKSTITYKKGNDILDTAPTDAGTYTASITVGEGENAKTASVEYTIAKATPRVLSWMGYPRGWTFRENTPIANPTELTIANGTFKDVTRFEWYNATKNADNYTEGAKLDGNPTDAGDYIIKAVFEESNNVYAAVDALGLTISKAQHANNGDSIEVPLTVYPASGAYTYDVDIAKALNNIPHGGGLEPNTAYNGISIHSGLVKSAKWDEGKLYVTMNPLAGITGTTLGSITVNLTSKNYTVVPVVVNITLQPKREVPDISVSMDNWTYGENAKTPRYDVIAGVEATVTYAAQGSSDFSTTVPTNAGSYTVKVQYETAIEIHTGTANFTIAPKTLTKDDLIHSGPITKVYDGSTNAPSGLTVSVKHDSLVGSDTLAVSGTLKYNSANVNEAKQIIFTPTAITTGNYALAATEVLTITEAAITKAKQAPLTVTSTDATYGTDLTLTTDGGSGDGTVTYTVTDGTGKATIVDGSKLHPTKAGTVSVTATKSGGDNYEDVTSAAKEITIAKASYGDKDIPVSAKIGSTKTVDLTAWVVPGGSLSYLRKDDNFSVVENPSLDGSIFSFTVRNYEGVVEKVAYAYCQVSSDNYADYVINIKITATAKDKQTNFKFENGSVTKTYGDGDFTLAAAGEVKGSTVTYESSAPAVAEVDSATGKVTIKGAGTAVITAKASATEDYDEAAVTCTLTVGKKTVTVKAKDQTAYVGDKAPTLGADSCTVSGLVGEEKLTTQPTVKYVGADGKEITPDMTKTGEVKILAGGAAASDNYTIRYEDGKLTVSTRPSSGGGGSSRPSTHPVQAEVSKDPDGSVSLSKTNAAKGDKVTITVKPERHYEVDEVIVRDSKGKQLAVKDNGDGTFTFEMPADKVTVEPTFSWVNPFADVANSAYYVDAVEWMLKREVTQGTTETTFSPNLNCTRAQIVTFLWRAAGSPEPKGTVSFADVPAGSYYAKAVAWAVENGITGGTGDGLFSPDAACTRAQSAAFLYRAAGSPTVSGSAGFSDVAADAYYAQAVAWAKEHGITDGIGGGLFGSANDCTRAQIAAFLWRLYAEK</sequence>
<dbReference type="SUPFAM" id="SSF49373">
    <property type="entry name" value="Invasin/intimin cell-adhesion fragments"/>
    <property type="match status" value="1"/>
</dbReference>
<dbReference type="Gene3D" id="2.60.40.1080">
    <property type="match status" value="1"/>
</dbReference>
<feature type="region of interest" description="Disordered" evidence="2">
    <location>
        <begin position="2083"/>
        <end position="2121"/>
    </location>
</feature>
<dbReference type="Proteomes" id="UP000620327">
    <property type="component" value="Unassembled WGS sequence"/>
</dbReference>
<feature type="domain" description="SLH" evidence="4">
    <location>
        <begin position="2180"/>
        <end position="2239"/>
    </location>
</feature>
<feature type="domain" description="SLH" evidence="4">
    <location>
        <begin position="2240"/>
        <end position="2303"/>
    </location>
</feature>
<feature type="domain" description="SLH" evidence="4">
    <location>
        <begin position="2304"/>
        <end position="2356"/>
    </location>
</feature>
<feature type="chain" id="PRO_5036804363" evidence="3">
    <location>
        <begin position="26"/>
        <end position="2356"/>
    </location>
</feature>
<keyword evidence="3" id="KW-0732">Signal</keyword>
<evidence type="ECO:0000259" key="4">
    <source>
        <dbReference type="PROSITE" id="PS51272"/>
    </source>
</evidence>
<proteinExistence type="predicted"/>
<dbReference type="InterPro" id="IPR006626">
    <property type="entry name" value="PbH1"/>
</dbReference>
<organism evidence="5 6">
    <name type="scientific">Dysosmobacter segnis</name>
    <dbReference type="NCBI Taxonomy" id="2763042"/>
    <lineage>
        <taxon>Bacteria</taxon>
        <taxon>Bacillati</taxon>
        <taxon>Bacillota</taxon>
        <taxon>Clostridia</taxon>
        <taxon>Eubacteriales</taxon>
        <taxon>Oscillospiraceae</taxon>
        <taxon>Dysosmobacter</taxon>
    </lineage>
</organism>
<dbReference type="InterPro" id="IPR008964">
    <property type="entry name" value="Invasin/intimin_cell_adhesion"/>
</dbReference>
<name>A0A923MJ29_9FIRM</name>
<dbReference type="InterPro" id="IPR012332">
    <property type="entry name" value="Autotransporter_pectin_lyase_C"/>
</dbReference>
<feature type="region of interest" description="Disordered" evidence="2">
    <location>
        <begin position="27"/>
        <end position="87"/>
    </location>
</feature>
<dbReference type="RefSeq" id="WP_187014841.1">
    <property type="nucleotide sequence ID" value="NZ_JACOQI010000008.1"/>
</dbReference>
<evidence type="ECO:0000313" key="6">
    <source>
        <dbReference type="Proteomes" id="UP000620327"/>
    </source>
</evidence>
<dbReference type="PROSITE" id="PS51272">
    <property type="entry name" value="SLH"/>
    <property type="match status" value="3"/>
</dbReference>
<dbReference type="Gene3D" id="2.160.20.20">
    <property type="match status" value="2"/>
</dbReference>
<dbReference type="EMBL" id="JACOQI010000008">
    <property type="protein sequence ID" value="MBC5770593.1"/>
    <property type="molecule type" value="Genomic_DNA"/>
</dbReference>
<evidence type="ECO:0000256" key="2">
    <source>
        <dbReference type="SAM" id="MobiDB-lite"/>
    </source>
</evidence>
<feature type="signal peptide" evidence="3">
    <location>
        <begin position="1"/>
        <end position="25"/>
    </location>
</feature>
<feature type="compositionally biased region" description="Low complexity" evidence="2">
    <location>
        <begin position="61"/>
        <end position="74"/>
    </location>
</feature>
<dbReference type="InterPro" id="IPR001119">
    <property type="entry name" value="SLH_dom"/>
</dbReference>
<dbReference type="Pfam" id="PF00395">
    <property type="entry name" value="SLH"/>
    <property type="match status" value="3"/>
</dbReference>
<comment type="caution">
    <text evidence="5">The sequence shown here is derived from an EMBL/GenBank/DDBJ whole genome shotgun (WGS) entry which is preliminary data.</text>
</comment>
<keyword evidence="6" id="KW-1185">Reference proteome</keyword>
<evidence type="ECO:0000256" key="3">
    <source>
        <dbReference type="SAM" id="SignalP"/>
    </source>
</evidence>
<reference evidence="5" key="1">
    <citation type="submission" date="2020-08" db="EMBL/GenBank/DDBJ databases">
        <title>Genome public.</title>
        <authorList>
            <person name="Liu C."/>
            <person name="Sun Q."/>
        </authorList>
    </citation>
    <scope>NUCLEOTIDE SEQUENCE</scope>
    <source>
        <strain evidence="5">BX15</strain>
    </source>
</reference>
<keyword evidence="1" id="KW-0677">Repeat</keyword>